<name>A0A916Z4D7_9BACT</name>
<evidence type="ECO:0000313" key="1">
    <source>
        <dbReference type="EMBL" id="GGD74028.1"/>
    </source>
</evidence>
<reference evidence="1" key="2">
    <citation type="submission" date="2020-09" db="EMBL/GenBank/DDBJ databases">
        <authorList>
            <person name="Sun Q."/>
            <person name="Zhou Y."/>
        </authorList>
    </citation>
    <scope>NUCLEOTIDE SEQUENCE</scope>
    <source>
        <strain evidence="1">CGMCC 1.15958</strain>
    </source>
</reference>
<comment type="caution">
    <text evidence="1">The sequence shown here is derived from an EMBL/GenBank/DDBJ whole genome shotgun (WGS) entry which is preliminary data.</text>
</comment>
<sequence length="135" mass="15599">MNLISNSKRGLAVFLLLLTSVRILVVPVVYLDFELNKDYIIKNLCENRFKPELQCNGKCYLAKQLNKVAEDKASKEADRQEQSFKKLLEETFHHENFVFSPTFESVILTVQNNFSYKTSHYSTLTTSLFRPPCLG</sequence>
<reference evidence="1" key="1">
    <citation type="journal article" date="2014" name="Int. J. Syst. Evol. Microbiol.">
        <title>Complete genome sequence of Corynebacterium casei LMG S-19264T (=DSM 44701T), isolated from a smear-ripened cheese.</title>
        <authorList>
            <consortium name="US DOE Joint Genome Institute (JGI-PGF)"/>
            <person name="Walter F."/>
            <person name="Albersmeier A."/>
            <person name="Kalinowski J."/>
            <person name="Ruckert C."/>
        </authorList>
    </citation>
    <scope>NUCLEOTIDE SEQUENCE</scope>
    <source>
        <strain evidence="1">CGMCC 1.15958</strain>
    </source>
</reference>
<evidence type="ECO:0000313" key="2">
    <source>
        <dbReference type="Proteomes" id="UP000609064"/>
    </source>
</evidence>
<accession>A0A916Z4D7</accession>
<dbReference type="Proteomes" id="UP000609064">
    <property type="component" value="Unassembled WGS sequence"/>
</dbReference>
<dbReference type="AlphaFoldDB" id="A0A916Z4D7"/>
<organism evidence="1 2">
    <name type="scientific">Emticicia aquatilis</name>
    <dbReference type="NCBI Taxonomy" id="1537369"/>
    <lineage>
        <taxon>Bacteria</taxon>
        <taxon>Pseudomonadati</taxon>
        <taxon>Bacteroidota</taxon>
        <taxon>Cytophagia</taxon>
        <taxon>Cytophagales</taxon>
        <taxon>Leadbetterellaceae</taxon>
        <taxon>Emticicia</taxon>
    </lineage>
</organism>
<proteinExistence type="predicted"/>
<protein>
    <submittedName>
        <fullName evidence="1">Uncharacterized protein</fullName>
    </submittedName>
</protein>
<keyword evidence="2" id="KW-1185">Reference proteome</keyword>
<gene>
    <name evidence="1" type="ORF">GCM10011514_42650</name>
</gene>
<dbReference type="EMBL" id="BMKK01000010">
    <property type="protein sequence ID" value="GGD74028.1"/>
    <property type="molecule type" value="Genomic_DNA"/>
</dbReference>
<dbReference type="RefSeq" id="WP_188769190.1">
    <property type="nucleotide sequence ID" value="NZ_BMKK01000010.1"/>
</dbReference>